<evidence type="ECO:0000313" key="2">
    <source>
        <dbReference type="EMBL" id="GDY65898.1"/>
    </source>
</evidence>
<gene>
    <name evidence="2" type="ORF">SAV14893_052910</name>
</gene>
<name>A0A4D4M253_STRAX</name>
<accession>A0A4D4M253</accession>
<dbReference type="EMBL" id="BJHX01000001">
    <property type="protein sequence ID" value="GDY65898.1"/>
    <property type="molecule type" value="Genomic_DNA"/>
</dbReference>
<feature type="region of interest" description="Disordered" evidence="1">
    <location>
        <begin position="71"/>
        <end position="95"/>
    </location>
</feature>
<proteinExistence type="predicted"/>
<protein>
    <submittedName>
        <fullName evidence="2">Uncharacterized protein</fullName>
    </submittedName>
</protein>
<comment type="caution">
    <text evidence="2">The sequence shown here is derived from an EMBL/GenBank/DDBJ whole genome shotgun (WGS) entry which is preliminary data.</text>
</comment>
<dbReference type="AlphaFoldDB" id="A0A4D4M253"/>
<dbReference type="Proteomes" id="UP000302139">
    <property type="component" value="Unassembled WGS sequence"/>
</dbReference>
<sequence>MCLTESGSWLYSTCVHKAGTIAGTAPEPVARARRILSWKANHSRPHISLVKYLGENRGTNTRQVARFSLSFSGQPSPERISRSMKPAGAPPGRSVSAMMSLHRSANRTCTQWSGFGPPEPQDGVWA</sequence>
<evidence type="ECO:0000256" key="1">
    <source>
        <dbReference type="SAM" id="MobiDB-lite"/>
    </source>
</evidence>
<evidence type="ECO:0000313" key="3">
    <source>
        <dbReference type="Proteomes" id="UP000302139"/>
    </source>
</evidence>
<organism evidence="2 3">
    <name type="scientific">Streptomyces avermitilis</name>
    <dbReference type="NCBI Taxonomy" id="33903"/>
    <lineage>
        <taxon>Bacteria</taxon>
        <taxon>Bacillati</taxon>
        <taxon>Actinomycetota</taxon>
        <taxon>Actinomycetes</taxon>
        <taxon>Kitasatosporales</taxon>
        <taxon>Streptomycetaceae</taxon>
        <taxon>Streptomyces</taxon>
    </lineage>
</organism>
<reference evidence="2 3" key="1">
    <citation type="submission" date="2019-04" db="EMBL/GenBank/DDBJ databases">
        <title>Draft genome sequences of Streptomyces avermitilis NBRC 14893.</title>
        <authorList>
            <person name="Komaki H."/>
            <person name="Tamura T."/>
            <person name="Hosoyama A."/>
        </authorList>
    </citation>
    <scope>NUCLEOTIDE SEQUENCE [LARGE SCALE GENOMIC DNA]</scope>
    <source>
        <strain evidence="2 3">NBRC 14893</strain>
    </source>
</reference>